<dbReference type="GO" id="GO:0006351">
    <property type="term" value="P:DNA-templated transcription"/>
    <property type="evidence" value="ECO:0007669"/>
    <property type="project" value="InterPro"/>
</dbReference>
<dbReference type="SUPFAM" id="SSF64484">
    <property type="entry name" value="beta and beta-prime subunits of DNA dependent RNA-polymerase"/>
    <property type="match status" value="1"/>
</dbReference>
<dbReference type="Gene3D" id="3.90.1800.10">
    <property type="entry name" value="RNA polymerase alpha subunit dimerisation domain"/>
    <property type="match status" value="1"/>
</dbReference>
<dbReference type="OrthoDB" id="10248617at2759"/>
<keyword evidence="3" id="KW-1185">Reference proteome</keyword>
<feature type="domain" description="RNA polymerase Rpb2" evidence="1">
    <location>
        <begin position="1"/>
        <end position="32"/>
    </location>
</feature>
<evidence type="ECO:0000259" key="1">
    <source>
        <dbReference type="Pfam" id="PF04560"/>
    </source>
</evidence>
<dbReference type="GO" id="GO:0003677">
    <property type="term" value="F:DNA binding"/>
    <property type="evidence" value="ECO:0007669"/>
    <property type="project" value="InterPro"/>
</dbReference>
<dbReference type="AlphaFoldDB" id="A0A843UEE5"/>
<reference evidence="2" key="1">
    <citation type="submission" date="2017-07" db="EMBL/GenBank/DDBJ databases">
        <title>Taro Niue Genome Assembly and Annotation.</title>
        <authorList>
            <person name="Atibalentja N."/>
            <person name="Keating K."/>
            <person name="Fields C.J."/>
        </authorList>
    </citation>
    <scope>NUCLEOTIDE SEQUENCE</scope>
    <source>
        <strain evidence="2">Niue_2</strain>
        <tissue evidence="2">Leaf</tissue>
    </source>
</reference>
<name>A0A843UEE5_COLES</name>
<evidence type="ECO:0000313" key="3">
    <source>
        <dbReference type="Proteomes" id="UP000652761"/>
    </source>
</evidence>
<dbReference type="Pfam" id="PF04560">
    <property type="entry name" value="RNA_pol_Rpb2_7"/>
    <property type="match status" value="1"/>
</dbReference>
<accession>A0A843UEE5</accession>
<dbReference type="EMBL" id="NMUH01000400">
    <property type="protein sequence ID" value="MQL78449.1"/>
    <property type="molecule type" value="Genomic_DNA"/>
</dbReference>
<evidence type="ECO:0000313" key="2">
    <source>
        <dbReference type="EMBL" id="MQL78449.1"/>
    </source>
</evidence>
<proteinExistence type="predicted"/>
<comment type="caution">
    <text evidence="2">The sequence shown here is derived from an EMBL/GenBank/DDBJ whole genome shotgun (WGS) entry which is preliminary data.</text>
</comment>
<gene>
    <name evidence="2" type="ORF">Taro_010875</name>
</gene>
<dbReference type="Proteomes" id="UP000652761">
    <property type="component" value="Unassembled WGS sequence"/>
</dbReference>
<protein>
    <recommendedName>
        <fullName evidence="1">RNA polymerase Rpb2 domain-containing protein</fullName>
    </recommendedName>
</protein>
<dbReference type="GO" id="GO:0003899">
    <property type="term" value="F:DNA-directed RNA polymerase activity"/>
    <property type="evidence" value="ECO:0007669"/>
    <property type="project" value="InterPro"/>
</dbReference>
<organism evidence="2 3">
    <name type="scientific">Colocasia esculenta</name>
    <name type="common">Wild taro</name>
    <name type="synonym">Arum esculentum</name>
    <dbReference type="NCBI Taxonomy" id="4460"/>
    <lineage>
        <taxon>Eukaryota</taxon>
        <taxon>Viridiplantae</taxon>
        <taxon>Streptophyta</taxon>
        <taxon>Embryophyta</taxon>
        <taxon>Tracheophyta</taxon>
        <taxon>Spermatophyta</taxon>
        <taxon>Magnoliopsida</taxon>
        <taxon>Liliopsida</taxon>
        <taxon>Araceae</taxon>
        <taxon>Aroideae</taxon>
        <taxon>Colocasieae</taxon>
        <taxon>Colocasia</taxon>
    </lineage>
</organism>
<sequence>MERDCLPAHGAAANLHECLFTLSDSLKMHVYQT</sequence>
<dbReference type="InterPro" id="IPR007641">
    <property type="entry name" value="RNA_pol_Rpb2_7"/>
</dbReference>